<evidence type="ECO:0000313" key="3">
    <source>
        <dbReference type="EMBL" id="SDI97181.1"/>
    </source>
</evidence>
<dbReference type="SMART" id="SM00530">
    <property type="entry name" value="HTH_XRE"/>
    <property type="match status" value="1"/>
</dbReference>
<evidence type="ECO:0000256" key="1">
    <source>
        <dbReference type="ARBA" id="ARBA00023125"/>
    </source>
</evidence>
<dbReference type="PROSITE" id="PS50943">
    <property type="entry name" value="HTH_CROC1"/>
    <property type="match status" value="1"/>
</dbReference>
<protein>
    <submittedName>
        <fullName evidence="3">DNA-binding transcriptional regulator, XRE-family HTH domain</fullName>
    </submittedName>
</protein>
<feature type="domain" description="HTH cro/C1-type" evidence="2">
    <location>
        <begin position="6"/>
        <end position="60"/>
    </location>
</feature>
<name>A0A1G8PXI0_9FIRM</name>
<accession>A0A1G8PXI0</accession>
<dbReference type="GO" id="GO:0003677">
    <property type="term" value="F:DNA binding"/>
    <property type="evidence" value="ECO:0007669"/>
    <property type="project" value="UniProtKB-KW"/>
</dbReference>
<dbReference type="PANTHER" id="PTHR46558">
    <property type="entry name" value="TRACRIPTIONAL REGULATORY PROTEIN-RELATED-RELATED"/>
    <property type="match status" value="1"/>
</dbReference>
<dbReference type="EMBL" id="FNEH01000021">
    <property type="protein sequence ID" value="SDI97181.1"/>
    <property type="molecule type" value="Genomic_DNA"/>
</dbReference>
<dbReference type="SUPFAM" id="SSF47413">
    <property type="entry name" value="lambda repressor-like DNA-binding domains"/>
    <property type="match status" value="1"/>
</dbReference>
<sequence length="130" mass="15030">MLSKRLKKLRKERKLSQKKLAKELNLSPSTIAMYETNKRNPDSETLEKMSDLFNVSIDYLLGLTDERSSADKIKKALTDDPELSDAWEKISQREDLQLLFKQTKDMDESSIRQVIRIIKAIEDEEVNNGG</sequence>
<dbReference type="CDD" id="cd00093">
    <property type="entry name" value="HTH_XRE"/>
    <property type="match status" value="1"/>
</dbReference>
<dbReference type="PANTHER" id="PTHR46558:SF11">
    <property type="entry name" value="HTH-TYPE TRANSCRIPTIONAL REGULATOR XRE"/>
    <property type="match status" value="1"/>
</dbReference>
<keyword evidence="1 3" id="KW-0238">DNA-binding</keyword>
<dbReference type="Proteomes" id="UP000198945">
    <property type="component" value="Unassembled WGS sequence"/>
</dbReference>
<dbReference type="Gene3D" id="1.10.260.40">
    <property type="entry name" value="lambda repressor-like DNA-binding domains"/>
    <property type="match status" value="1"/>
</dbReference>
<dbReference type="AlphaFoldDB" id="A0A1G8PXI0"/>
<evidence type="ECO:0000313" key="4">
    <source>
        <dbReference type="Proteomes" id="UP000198945"/>
    </source>
</evidence>
<dbReference type="Pfam" id="PF01381">
    <property type="entry name" value="HTH_3"/>
    <property type="match status" value="1"/>
</dbReference>
<gene>
    <name evidence="3" type="ORF">SAMN04515654_12164</name>
</gene>
<dbReference type="InterPro" id="IPR001387">
    <property type="entry name" value="Cro/C1-type_HTH"/>
</dbReference>
<proteinExistence type="predicted"/>
<dbReference type="RefSeq" id="WP_089716438.1">
    <property type="nucleotide sequence ID" value="NZ_FNEH01000021.1"/>
</dbReference>
<dbReference type="InterPro" id="IPR010982">
    <property type="entry name" value="Lambda_DNA-bd_dom_sf"/>
</dbReference>
<organism evidence="3 4">
    <name type="scientific">Halanaerobium congolense</name>
    <dbReference type="NCBI Taxonomy" id="54121"/>
    <lineage>
        <taxon>Bacteria</taxon>
        <taxon>Bacillati</taxon>
        <taxon>Bacillota</taxon>
        <taxon>Clostridia</taxon>
        <taxon>Halanaerobiales</taxon>
        <taxon>Halanaerobiaceae</taxon>
        <taxon>Halanaerobium</taxon>
    </lineage>
</organism>
<evidence type="ECO:0000259" key="2">
    <source>
        <dbReference type="PROSITE" id="PS50943"/>
    </source>
</evidence>
<reference evidence="3 4" key="1">
    <citation type="submission" date="2016-10" db="EMBL/GenBank/DDBJ databases">
        <authorList>
            <person name="de Groot N.N."/>
        </authorList>
    </citation>
    <scope>NUCLEOTIDE SEQUENCE [LARGE SCALE GENOMIC DNA]</scope>
    <source>
        <strain evidence="3 4">WG7</strain>
    </source>
</reference>